<dbReference type="Pfam" id="PF00400">
    <property type="entry name" value="WD40"/>
    <property type="match status" value="2"/>
</dbReference>
<evidence type="ECO:0000256" key="1">
    <source>
        <dbReference type="ARBA" id="ARBA00004430"/>
    </source>
</evidence>
<dbReference type="AlphaFoldDB" id="A0AAE1UJW8"/>
<keyword evidence="7" id="KW-0243">Dynein</keyword>
<dbReference type="SUPFAM" id="SSF50978">
    <property type="entry name" value="WD40 repeat-like"/>
    <property type="match status" value="1"/>
</dbReference>
<evidence type="ECO:0000256" key="5">
    <source>
        <dbReference type="ARBA" id="ARBA00022701"/>
    </source>
</evidence>
<evidence type="ECO:0000313" key="13">
    <source>
        <dbReference type="EMBL" id="KAK4320989.1"/>
    </source>
</evidence>
<evidence type="ECO:0000256" key="2">
    <source>
        <dbReference type="ARBA" id="ARBA00011059"/>
    </source>
</evidence>
<comment type="caution">
    <text evidence="13">The sequence shown here is derived from an EMBL/GenBank/DDBJ whole genome shotgun (WGS) entry which is preliminary data.</text>
</comment>
<evidence type="ECO:0000256" key="6">
    <source>
        <dbReference type="ARBA" id="ARBA00022737"/>
    </source>
</evidence>
<name>A0AAE1UJW8_9EUCA</name>
<evidence type="ECO:0000313" key="14">
    <source>
        <dbReference type="Proteomes" id="UP001292094"/>
    </source>
</evidence>
<dbReference type="GO" id="GO:0045504">
    <property type="term" value="F:dynein heavy chain binding"/>
    <property type="evidence" value="ECO:0007669"/>
    <property type="project" value="TreeGrafter"/>
</dbReference>
<accession>A0AAE1UJW8</accession>
<feature type="compositionally biased region" description="Basic and acidic residues" evidence="12">
    <location>
        <begin position="218"/>
        <end position="227"/>
    </location>
</feature>
<feature type="compositionally biased region" description="Basic and acidic residues" evidence="12">
    <location>
        <begin position="641"/>
        <end position="655"/>
    </location>
</feature>
<feature type="region of interest" description="Disordered" evidence="12">
    <location>
        <begin position="640"/>
        <end position="697"/>
    </location>
</feature>
<dbReference type="InterPro" id="IPR036322">
    <property type="entry name" value="WD40_repeat_dom_sf"/>
</dbReference>
<keyword evidence="6" id="KW-0677">Repeat</keyword>
<evidence type="ECO:0000256" key="9">
    <source>
        <dbReference type="ARBA" id="ARBA00023212"/>
    </source>
</evidence>
<dbReference type="GO" id="GO:0036158">
    <property type="term" value="P:outer dynein arm assembly"/>
    <property type="evidence" value="ECO:0007669"/>
    <property type="project" value="TreeGrafter"/>
</dbReference>
<dbReference type="InterPro" id="IPR001680">
    <property type="entry name" value="WD40_rpt"/>
</dbReference>
<evidence type="ECO:0000256" key="7">
    <source>
        <dbReference type="ARBA" id="ARBA00023017"/>
    </source>
</evidence>
<feature type="region of interest" description="Disordered" evidence="12">
    <location>
        <begin position="17"/>
        <end position="55"/>
    </location>
</feature>
<comment type="subcellular location">
    <subcellularLocation>
        <location evidence="1">Cytoplasm</location>
        <location evidence="1">Cytoskeleton</location>
        <location evidence="1">Cilium axoneme</location>
    </subcellularLocation>
</comment>
<feature type="region of interest" description="Disordered" evidence="12">
    <location>
        <begin position="172"/>
        <end position="200"/>
    </location>
</feature>
<evidence type="ECO:0000256" key="12">
    <source>
        <dbReference type="SAM" id="MobiDB-lite"/>
    </source>
</evidence>
<dbReference type="InterPro" id="IPR050687">
    <property type="entry name" value="Dynein_IC"/>
</dbReference>
<keyword evidence="9" id="KW-0206">Cytoskeleton</keyword>
<feature type="region of interest" description="Disordered" evidence="12">
    <location>
        <begin position="218"/>
        <end position="241"/>
    </location>
</feature>
<keyword evidence="10" id="KW-0966">Cell projection</keyword>
<dbReference type="GO" id="GO:0045503">
    <property type="term" value="F:dynein light chain binding"/>
    <property type="evidence" value="ECO:0007669"/>
    <property type="project" value="TreeGrafter"/>
</dbReference>
<keyword evidence="5" id="KW-0493">Microtubule</keyword>
<dbReference type="Gene3D" id="2.130.10.10">
    <property type="entry name" value="YVTN repeat-like/Quinoprotein amine dehydrogenase"/>
    <property type="match status" value="2"/>
</dbReference>
<keyword evidence="14" id="KW-1185">Reference proteome</keyword>
<gene>
    <name evidence="13" type="ORF">Pmani_008158</name>
</gene>
<dbReference type="PROSITE" id="PS50082">
    <property type="entry name" value="WD_REPEATS_2"/>
    <property type="match status" value="1"/>
</dbReference>
<dbReference type="GO" id="GO:0005874">
    <property type="term" value="C:microtubule"/>
    <property type="evidence" value="ECO:0007669"/>
    <property type="project" value="UniProtKB-KW"/>
</dbReference>
<feature type="compositionally biased region" description="Acidic residues" evidence="12">
    <location>
        <begin position="29"/>
        <end position="42"/>
    </location>
</feature>
<dbReference type="PROSITE" id="PS50294">
    <property type="entry name" value="WD_REPEATS_REGION"/>
    <property type="match status" value="1"/>
</dbReference>
<sequence>MSSEVIRSRTNEIIYNFTSGHYEEATTIGEEEEEEGEEGDEEERPKNSNKSNKTTLLHLLTLPSRVALREDVNNKETAPRLLSVVTQQQQQTYEDSDLEDVLDDSRKEMEELYHGVVSKEELARIDAQPNPFNFSDRVSQTVKIIYKELAIQTQPPPDTRFSLTVGPGQIHEAYRKHEEQVERNRKEKEERDKDKERGKKKTVVAPLEILGMRSVREKTTNTTHHDQQQQQQPQQQEEHYRWRQQHDRLGTMHRVARVVERMVTQNIYDDILQDFKYWEDGSDEYRPLQGSLLPLWRFRPDQCRRLTVSDLAFSAVFPDIFAAAYTSGDGDGSEAGGLVCVFTLKNPASPDKMYPTPTGATSLHFHPTMGSLLAAGCSDGTIMVYDVSPSLSTPLKPLYCTTFSGKHLLPVTKVAWLPGSAEDEARLVSISLDGRVTTWLLHDRSQLQHSDVLVVKARHQHQQAQHAITLDGVPTSLAVHPELGHVVLLGVDTGAVYQCSTSCLPYSLLRYPAHHSQVTCLAWNSRHPSLFLSASLDWSLKIWLQHCLTPLVVVDCGGSVAGASWSPYNTSVVVAVTEDCCAHVFDLFARRCRPVCVQPLAQRRPLSAACLALSPFYPVILVGGERGHLASFKLSPNLRRRSGDGGEGGGRDGTESRGGSAGVQGEDSNIGNQGHVNTNSKEIERGRMETLIQASKA</sequence>
<dbReference type="EMBL" id="JAWZYT010000626">
    <property type="protein sequence ID" value="KAK4320989.1"/>
    <property type="molecule type" value="Genomic_DNA"/>
</dbReference>
<feature type="compositionally biased region" description="Basic and acidic residues" evidence="12">
    <location>
        <begin position="172"/>
        <end position="197"/>
    </location>
</feature>
<protein>
    <submittedName>
        <fullName evidence="13">Uncharacterized protein</fullName>
    </submittedName>
</protein>
<dbReference type="InterPro" id="IPR015943">
    <property type="entry name" value="WD40/YVTN_repeat-like_dom_sf"/>
</dbReference>
<evidence type="ECO:0000256" key="11">
    <source>
        <dbReference type="PROSITE-ProRule" id="PRU00221"/>
    </source>
</evidence>
<dbReference type="Proteomes" id="UP001292094">
    <property type="component" value="Unassembled WGS sequence"/>
</dbReference>
<dbReference type="SMART" id="SM00320">
    <property type="entry name" value="WD40"/>
    <property type="match status" value="4"/>
</dbReference>
<dbReference type="PANTHER" id="PTHR12442:SF11">
    <property type="entry name" value="DYNEIN AXONEMAL INTERMEDIATE CHAIN 1"/>
    <property type="match status" value="1"/>
</dbReference>
<keyword evidence="3" id="KW-0963">Cytoplasm</keyword>
<dbReference type="PANTHER" id="PTHR12442">
    <property type="entry name" value="DYNEIN INTERMEDIATE CHAIN"/>
    <property type="match status" value="1"/>
</dbReference>
<organism evidence="13 14">
    <name type="scientific">Petrolisthes manimaculis</name>
    <dbReference type="NCBI Taxonomy" id="1843537"/>
    <lineage>
        <taxon>Eukaryota</taxon>
        <taxon>Metazoa</taxon>
        <taxon>Ecdysozoa</taxon>
        <taxon>Arthropoda</taxon>
        <taxon>Crustacea</taxon>
        <taxon>Multicrustacea</taxon>
        <taxon>Malacostraca</taxon>
        <taxon>Eumalacostraca</taxon>
        <taxon>Eucarida</taxon>
        <taxon>Decapoda</taxon>
        <taxon>Pleocyemata</taxon>
        <taxon>Anomura</taxon>
        <taxon>Galatheoidea</taxon>
        <taxon>Porcellanidae</taxon>
        <taxon>Petrolisthes</taxon>
    </lineage>
</organism>
<proteinExistence type="inferred from homology"/>
<evidence type="ECO:0000256" key="3">
    <source>
        <dbReference type="ARBA" id="ARBA00022490"/>
    </source>
</evidence>
<keyword evidence="4 11" id="KW-0853">WD repeat</keyword>
<keyword evidence="8" id="KW-0505">Motor protein</keyword>
<feature type="compositionally biased region" description="Polar residues" evidence="12">
    <location>
        <begin position="666"/>
        <end position="680"/>
    </location>
</feature>
<comment type="similarity">
    <text evidence="2">Belongs to the dynein intermediate chain family.</text>
</comment>
<evidence type="ECO:0000256" key="8">
    <source>
        <dbReference type="ARBA" id="ARBA00023175"/>
    </source>
</evidence>
<feature type="repeat" description="WD" evidence="11">
    <location>
        <begin position="511"/>
        <end position="543"/>
    </location>
</feature>
<dbReference type="GO" id="GO:0036157">
    <property type="term" value="C:outer dynein arm"/>
    <property type="evidence" value="ECO:0007669"/>
    <property type="project" value="TreeGrafter"/>
</dbReference>
<evidence type="ECO:0000256" key="4">
    <source>
        <dbReference type="ARBA" id="ARBA00022574"/>
    </source>
</evidence>
<reference evidence="13" key="1">
    <citation type="submission" date="2023-11" db="EMBL/GenBank/DDBJ databases">
        <title>Genome assemblies of two species of porcelain crab, Petrolisthes cinctipes and Petrolisthes manimaculis (Anomura: Porcellanidae).</title>
        <authorList>
            <person name="Angst P."/>
        </authorList>
    </citation>
    <scope>NUCLEOTIDE SEQUENCE</scope>
    <source>
        <strain evidence="13">PB745_02</strain>
        <tissue evidence="13">Gill</tissue>
    </source>
</reference>
<dbReference type="GO" id="GO:0003341">
    <property type="term" value="P:cilium movement"/>
    <property type="evidence" value="ECO:0007669"/>
    <property type="project" value="TreeGrafter"/>
</dbReference>
<evidence type="ECO:0000256" key="10">
    <source>
        <dbReference type="ARBA" id="ARBA00023273"/>
    </source>
</evidence>